<dbReference type="InterPro" id="IPR011010">
    <property type="entry name" value="DNA_brk_join_enz"/>
</dbReference>
<dbReference type="Pfam" id="PF22022">
    <property type="entry name" value="Phage_int_M"/>
    <property type="match status" value="1"/>
</dbReference>
<dbReference type="GO" id="GO:0015074">
    <property type="term" value="P:DNA integration"/>
    <property type="evidence" value="ECO:0007669"/>
    <property type="project" value="UniProtKB-KW"/>
</dbReference>
<dbReference type="KEGG" id="dno:DNO_1045"/>
<evidence type="ECO:0000259" key="6">
    <source>
        <dbReference type="PROSITE" id="PS51898"/>
    </source>
</evidence>
<accession>A5EXV7</accession>
<organism evidence="8 9">
    <name type="scientific">Dichelobacter nodosus (strain VCS1703A)</name>
    <dbReference type="NCBI Taxonomy" id="246195"/>
    <lineage>
        <taxon>Bacteria</taxon>
        <taxon>Pseudomonadati</taxon>
        <taxon>Pseudomonadota</taxon>
        <taxon>Gammaproteobacteria</taxon>
        <taxon>Cardiobacteriales</taxon>
        <taxon>Cardiobacteriaceae</taxon>
        <taxon>Dichelobacter</taxon>
    </lineage>
</organism>
<dbReference type="InterPro" id="IPR038488">
    <property type="entry name" value="Integrase_DNA-bd_sf"/>
</dbReference>
<dbReference type="GO" id="GO:0003677">
    <property type="term" value="F:DNA binding"/>
    <property type="evidence" value="ECO:0007669"/>
    <property type="project" value="UniProtKB-UniRule"/>
</dbReference>
<comment type="similarity">
    <text evidence="1">Belongs to the 'phage' integrase family.</text>
</comment>
<dbReference type="Gene3D" id="3.30.160.390">
    <property type="entry name" value="Integrase, DNA-binding domain"/>
    <property type="match status" value="1"/>
</dbReference>
<keyword evidence="3 5" id="KW-0238">DNA-binding</keyword>
<dbReference type="PROSITE" id="PS51898">
    <property type="entry name" value="TYR_RECOMBINASE"/>
    <property type="match status" value="1"/>
</dbReference>
<dbReference type="GO" id="GO:0006310">
    <property type="term" value="P:DNA recombination"/>
    <property type="evidence" value="ECO:0007669"/>
    <property type="project" value="UniProtKB-KW"/>
</dbReference>
<sequence>MLGNHFSNIMRLTDKIIQTAKKPSRGYLRLTDGDGLSLKITDRGSYFWNFRYYINGRERNMSLGRYPAMSIEAARGEALELRYHLRQGLDPLAERKKKQAAYLAEEKTQKETFEFVAREWYQLKRPEWKNEKHAQQVITTLEQFVFPFIGKKPISRISPPELLKVMEKLYDRPETASRVKQRIRAVFDYAIQTDRLSRNPAIALPKIFRSTIAKQPSLPARELGIFFKQLDTYGNPKTALALRLLILTMTRSGELRFGQWQELQGNEWHIPAERMKMNRPHIVPLSDWALEILDELRSLRRNNSPYFVTGNRNTPLSDTTLSLAMKRLGYAGRAVPHGFRATASTAMNESGLWNPDAIERQLAHTDENAVRAAYNRAEYLEERHRMMQWWADYIRKKIRVS</sequence>
<keyword evidence="9" id="KW-1185">Reference proteome</keyword>
<feature type="domain" description="Core-binding (CB)" evidence="7">
    <location>
        <begin position="111"/>
        <end position="191"/>
    </location>
</feature>
<evidence type="ECO:0000256" key="2">
    <source>
        <dbReference type="ARBA" id="ARBA00022908"/>
    </source>
</evidence>
<dbReference type="Proteomes" id="UP000000248">
    <property type="component" value="Chromosome"/>
</dbReference>
<keyword evidence="4" id="KW-0233">DNA recombination</keyword>
<name>A5EXV7_DICNV</name>
<protein>
    <submittedName>
        <fullName evidence="8">Integrase A2</fullName>
    </submittedName>
</protein>
<dbReference type="InterPro" id="IPR053876">
    <property type="entry name" value="Phage_int_M"/>
</dbReference>
<dbReference type="SUPFAM" id="SSF56349">
    <property type="entry name" value="DNA breaking-rejoining enzymes"/>
    <property type="match status" value="1"/>
</dbReference>
<evidence type="ECO:0000256" key="5">
    <source>
        <dbReference type="PROSITE-ProRule" id="PRU01248"/>
    </source>
</evidence>
<dbReference type="eggNOG" id="COG0582">
    <property type="taxonomic scope" value="Bacteria"/>
</dbReference>
<evidence type="ECO:0000256" key="4">
    <source>
        <dbReference type="ARBA" id="ARBA00023172"/>
    </source>
</evidence>
<dbReference type="PANTHER" id="PTHR30629">
    <property type="entry name" value="PROPHAGE INTEGRASE"/>
    <property type="match status" value="1"/>
</dbReference>
<evidence type="ECO:0000313" key="8">
    <source>
        <dbReference type="EMBL" id="ABQ14248.1"/>
    </source>
</evidence>
<evidence type="ECO:0000256" key="1">
    <source>
        <dbReference type="ARBA" id="ARBA00008857"/>
    </source>
</evidence>
<dbReference type="Gene3D" id="1.10.443.10">
    <property type="entry name" value="Intergrase catalytic core"/>
    <property type="match status" value="1"/>
</dbReference>
<gene>
    <name evidence="8" type="primary">intA2</name>
    <name evidence="8" type="ordered locus">DNO_1045</name>
</gene>
<dbReference type="InterPro" id="IPR050808">
    <property type="entry name" value="Phage_Integrase"/>
</dbReference>
<reference evidence="8 9" key="1">
    <citation type="journal article" date="2007" name="Nat. Biotechnol.">
        <title>Genome sequence and identification of candidate vaccine antigens from the animal pathogen Dichelobacter nodosus.</title>
        <authorList>
            <person name="Myers G.S."/>
            <person name="Parker D."/>
            <person name="Al-Hasani K."/>
            <person name="Kennan R.M."/>
            <person name="Seemann T."/>
            <person name="Ren Q."/>
            <person name="Badger J.H."/>
            <person name="Selengut J.D."/>
            <person name="Deboy R.T."/>
            <person name="Tettelin H."/>
            <person name="Boyce J.D."/>
            <person name="McCarl V.P."/>
            <person name="Han X."/>
            <person name="Nelson W.C."/>
            <person name="Madupu R."/>
            <person name="Mohamoud Y."/>
            <person name="Holley T."/>
            <person name="Fedorova N."/>
            <person name="Khouri H."/>
            <person name="Bottomley S.P."/>
            <person name="Whittington R.J."/>
            <person name="Adler B."/>
            <person name="Songer J.G."/>
            <person name="Rood J.I."/>
            <person name="Paulsen I.T."/>
        </authorList>
    </citation>
    <scope>NUCLEOTIDE SEQUENCE [LARGE SCALE GENOMIC DNA]</scope>
    <source>
        <strain evidence="8 9">VCS1703A</strain>
    </source>
</reference>
<dbReference type="Pfam" id="PF00589">
    <property type="entry name" value="Phage_integrase"/>
    <property type="match status" value="1"/>
</dbReference>
<keyword evidence="2" id="KW-0229">DNA integration</keyword>
<dbReference type="InterPro" id="IPR010998">
    <property type="entry name" value="Integrase_recombinase_N"/>
</dbReference>
<dbReference type="Pfam" id="PF13356">
    <property type="entry name" value="Arm-DNA-bind_3"/>
    <property type="match status" value="1"/>
</dbReference>
<dbReference type="CDD" id="cd00801">
    <property type="entry name" value="INT_P4_C"/>
    <property type="match status" value="1"/>
</dbReference>
<evidence type="ECO:0000259" key="7">
    <source>
        <dbReference type="PROSITE" id="PS51900"/>
    </source>
</evidence>
<evidence type="ECO:0000256" key="3">
    <source>
        <dbReference type="ARBA" id="ARBA00023125"/>
    </source>
</evidence>
<dbReference type="HOGENOM" id="CLU_027562_0_0_6"/>
<dbReference type="InterPro" id="IPR013762">
    <property type="entry name" value="Integrase-like_cat_sf"/>
</dbReference>
<dbReference type="EMBL" id="CP000513">
    <property type="protein sequence ID" value="ABQ14248.1"/>
    <property type="molecule type" value="Genomic_DNA"/>
</dbReference>
<dbReference type="PROSITE" id="PS51900">
    <property type="entry name" value="CB"/>
    <property type="match status" value="1"/>
</dbReference>
<dbReference type="OrthoDB" id="9795573at2"/>
<proteinExistence type="inferred from homology"/>
<evidence type="ECO:0000313" key="9">
    <source>
        <dbReference type="Proteomes" id="UP000000248"/>
    </source>
</evidence>
<dbReference type="RefSeq" id="WP_012031353.1">
    <property type="nucleotide sequence ID" value="NC_009446.1"/>
</dbReference>
<dbReference type="AlphaFoldDB" id="A5EXV7"/>
<feature type="domain" description="Tyr recombinase" evidence="6">
    <location>
        <begin position="213"/>
        <end position="387"/>
    </location>
</feature>
<dbReference type="InterPro" id="IPR044068">
    <property type="entry name" value="CB"/>
</dbReference>
<dbReference type="InterPro" id="IPR025166">
    <property type="entry name" value="Integrase_DNA_bind_dom"/>
</dbReference>
<dbReference type="PANTHER" id="PTHR30629:SF2">
    <property type="entry name" value="PROPHAGE INTEGRASE INTS-RELATED"/>
    <property type="match status" value="1"/>
</dbReference>
<dbReference type="InterPro" id="IPR002104">
    <property type="entry name" value="Integrase_catalytic"/>
</dbReference>
<dbReference type="Gene3D" id="1.10.150.130">
    <property type="match status" value="1"/>
</dbReference>